<dbReference type="Gene3D" id="3.30.70.1290">
    <property type="entry name" value="Transposase IS200-like"/>
    <property type="match status" value="1"/>
</dbReference>
<evidence type="ECO:0000313" key="2">
    <source>
        <dbReference type="EMBL" id="MFD0795994.1"/>
    </source>
</evidence>
<keyword evidence="3" id="KW-1185">Reference proteome</keyword>
<comment type="caution">
    <text evidence="2">The sequence shown here is derived from an EMBL/GenBank/DDBJ whole genome shotgun (WGS) entry which is preliminary data.</text>
</comment>
<proteinExistence type="predicted"/>
<dbReference type="InterPro" id="IPR002686">
    <property type="entry name" value="Transposase_17"/>
</dbReference>
<dbReference type="PANTHER" id="PTHR34322">
    <property type="entry name" value="TRANSPOSASE, Y1_TNP DOMAIN-CONTAINING"/>
    <property type="match status" value="1"/>
</dbReference>
<dbReference type="SUPFAM" id="SSF143422">
    <property type="entry name" value="Transposase IS200-like"/>
    <property type="match status" value="1"/>
</dbReference>
<dbReference type="EMBL" id="JBHTHY010000003">
    <property type="protein sequence ID" value="MFD0795994.1"/>
    <property type="molecule type" value="Genomic_DNA"/>
</dbReference>
<reference evidence="3" key="1">
    <citation type="journal article" date="2019" name="Int. J. Syst. Evol. Microbiol.">
        <title>The Global Catalogue of Microorganisms (GCM) 10K type strain sequencing project: providing services to taxonomists for standard genome sequencing and annotation.</title>
        <authorList>
            <consortium name="The Broad Institute Genomics Platform"/>
            <consortium name="The Broad Institute Genome Sequencing Center for Infectious Disease"/>
            <person name="Wu L."/>
            <person name="Ma J."/>
        </authorList>
    </citation>
    <scope>NUCLEOTIDE SEQUENCE [LARGE SCALE GENOMIC DNA]</scope>
    <source>
        <strain evidence="3">CCUG 61948</strain>
    </source>
</reference>
<gene>
    <name evidence="2" type="ORF">ACFQZJ_00865</name>
</gene>
<dbReference type="SMART" id="SM01321">
    <property type="entry name" value="Y1_Tnp"/>
    <property type="match status" value="1"/>
</dbReference>
<sequence length="189" mass="22491">MKIRPLEKDKHYHIYNREINGITIFKNDENKRYFLRLMQKHIAENVGVLAYCLMNNHFHFVIQVKEDEKLVSQSFSNLFNAYAKAFNKQEDRTGTLFERPFKRKLIEDENYLRNVIVYAHTNPERHDAIGDFRNFECSSYAIFLSKNKKYPLKIEINEVLLLFDNLENMDYVHGDSLGKQQTNLDLSGF</sequence>
<accession>A0ABW3B052</accession>
<dbReference type="Proteomes" id="UP001597012">
    <property type="component" value="Unassembled WGS sequence"/>
</dbReference>
<dbReference type="RefSeq" id="WP_379931665.1">
    <property type="nucleotide sequence ID" value="NZ_JBHTHY010000003.1"/>
</dbReference>
<dbReference type="InterPro" id="IPR036515">
    <property type="entry name" value="Transposase_17_sf"/>
</dbReference>
<protein>
    <submittedName>
        <fullName evidence="2">Transposase</fullName>
    </submittedName>
</protein>
<dbReference type="PANTHER" id="PTHR34322:SF2">
    <property type="entry name" value="TRANSPOSASE IS200-LIKE DOMAIN-CONTAINING PROTEIN"/>
    <property type="match status" value="1"/>
</dbReference>
<feature type="domain" description="Transposase IS200-like" evidence="1">
    <location>
        <begin position="7"/>
        <end position="122"/>
    </location>
</feature>
<evidence type="ECO:0000313" key="3">
    <source>
        <dbReference type="Proteomes" id="UP001597012"/>
    </source>
</evidence>
<organism evidence="2 3">
    <name type="scientific">Maribacter chungangensis</name>
    <dbReference type="NCBI Taxonomy" id="1069117"/>
    <lineage>
        <taxon>Bacteria</taxon>
        <taxon>Pseudomonadati</taxon>
        <taxon>Bacteroidota</taxon>
        <taxon>Flavobacteriia</taxon>
        <taxon>Flavobacteriales</taxon>
        <taxon>Flavobacteriaceae</taxon>
        <taxon>Maribacter</taxon>
    </lineage>
</organism>
<name>A0ABW3B052_9FLAO</name>
<evidence type="ECO:0000259" key="1">
    <source>
        <dbReference type="SMART" id="SM01321"/>
    </source>
</evidence>